<proteinExistence type="predicted"/>
<evidence type="ECO:0000313" key="3">
    <source>
        <dbReference type="Proteomes" id="UP000054988"/>
    </source>
</evidence>
<gene>
    <name evidence="2" type="ORF">WG66_5797</name>
</gene>
<accession>A0A0W0FZB4</accession>
<evidence type="ECO:0000256" key="1">
    <source>
        <dbReference type="SAM" id="MobiDB-lite"/>
    </source>
</evidence>
<organism evidence="2 3">
    <name type="scientific">Moniliophthora roreri</name>
    <name type="common">Frosty pod rot fungus</name>
    <name type="synonym">Monilia roreri</name>
    <dbReference type="NCBI Taxonomy" id="221103"/>
    <lineage>
        <taxon>Eukaryota</taxon>
        <taxon>Fungi</taxon>
        <taxon>Dikarya</taxon>
        <taxon>Basidiomycota</taxon>
        <taxon>Agaricomycotina</taxon>
        <taxon>Agaricomycetes</taxon>
        <taxon>Agaricomycetidae</taxon>
        <taxon>Agaricales</taxon>
        <taxon>Marasmiineae</taxon>
        <taxon>Marasmiaceae</taxon>
        <taxon>Moniliophthora</taxon>
    </lineage>
</organism>
<feature type="region of interest" description="Disordered" evidence="1">
    <location>
        <begin position="19"/>
        <end position="49"/>
    </location>
</feature>
<dbReference type="EMBL" id="LATX01001438">
    <property type="protein sequence ID" value="KTB41648.1"/>
    <property type="molecule type" value="Genomic_DNA"/>
</dbReference>
<protein>
    <submittedName>
        <fullName evidence="2">Uncharacterized protein</fullName>
    </submittedName>
</protein>
<reference evidence="2 3" key="1">
    <citation type="submission" date="2015-12" db="EMBL/GenBank/DDBJ databases">
        <title>Draft genome sequence of Moniliophthora roreri, the causal agent of frosty pod rot of cacao.</title>
        <authorList>
            <person name="Aime M.C."/>
            <person name="Diaz-Valderrama J.R."/>
            <person name="Kijpornyongpan T."/>
            <person name="Phillips-Mora W."/>
        </authorList>
    </citation>
    <scope>NUCLEOTIDE SEQUENCE [LARGE SCALE GENOMIC DNA]</scope>
    <source>
        <strain evidence="2 3">MCA 2952</strain>
    </source>
</reference>
<dbReference type="AlphaFoldDB" id="A0A0W0FZB4"/>
<comment type="caution">
    <text evidence="2">The sequence shown here is derived from an EMBL/GenBank/DDBJ whole genome shotgun (WGS) entry which is preliminary data.</text>
</comment>
<evidence type="ECO:0000313" key="2">
    <source>
        <dbReference type="EMBL" id="KTB41648.1"/>
    </source>
</evidence>
<dbReference type="Proteomes" id="UP000054988">
    <property type="component" value="Unassembled WGS sequence"/>
</dbReference>
<name>A0A0W0FZB4_MONRR</name>
<sequence length="254" mass="28257">MSAGEKWGCVSEASPGHRCRCRGHGQDHDEEDEVEVGYGGSRQNQHGLDSDRGYLTQATGVCLSASQNAHLTSITLLGHHVASQLEIGMTLSLRLINRRFNKIVEPVLWASLPLVINTTRDKLKSGMEIPEALRIISRMIRKLDIVSINPEKGLDPPTQPPLPKDTDGIIEVREPELLPAALLSLSGLEWKITDFILDWSYDVVNKTFCSISSLTDFTLDNGIYDRTSSFPLDEFRHGNLRKLTVDGNFGQYSQ</sequence>